<evidence type="ECO:0000256" key="9">
    <source>
        <dbReference type="ARBA" id="ARBA00025716"/>
    </source>
</evidence>
<keyword evidence="2" id="KW-0813">Transport</keyword>
<dbReference type="OrthoDB" id="3348469at2759"/>
<comment type="similarity">
    <text evidence="9">Belongs to the Tom5 family.</text>
</comment>
<evidence type="ECO:0000256" key="6">
    <source>
        <dbReference type="ARBA" id="ARBA00022989"/>
    </source>
</evidence>
<dbReference type="Pfam" id="PF10642">
    <property type="entry name" value="Tom5"/>
    <property type="match status" value="1"/>
</dbReference>
<sequence length="54" mass="5847">MFGGAPRQPSAAESAAARIQARSTLRQFGVYVVGLWSAPLAIYYLNELLGRHIA</sequence>
<organism evidence="11 12">
    <name type="scientific">Testicularia cyperi</name>
    <dbReference type="NCBI Taxonomy" id="1882483"/>
    <lineage>
        <taxon>Eukaryota</taxon>
        <taxon>Fungi</taxon>
        <taxon>Dikarya</taxon>
        <taxon>Basidiomycota</taxon>
        <taxon>Ustilaginomycotina</taxon>
        <taxon>Ustilaginomycetes</taxon>
        <taxon>Ustilaginales</taxon>
        <taxon>Anthracoideaceae</taxon>
        <taxon>Testicularia</taxon>
    </lineage>
</organism>
<keyword evidence="3 10" id="KW-0812">Transmembrane</keyword>
<keyword evidence="6 10" id="KW-1133">Transmembrane helix</keyword>
<proteinExistence type="inferred from homology"/>
<evidence type="ECO:0000256" key="10">
    <source>
        <dbReference type="SAM" id="Phobius"/>
    </source>
</evidence>
<dbReference type="GO" id="GO:0005741">
    <property type="term" value="C:mitochondrial outer membrane"/>
    <property type="evidence" value="ECO:0007669"/>
    <property type="project" value="UniProtKB-SubCell"/>
</dbReference>
<dbReference type="GO" id="GO:0006626">
    <property type="term" value="P:protein targeting to mitochondrion"/>
    <property type="evidence" value="ECO:0007669"/>
    <property type="project" value="UniProtKB-ARBA"/>
</dbReference>
<evidence type="ECO:0000256" key="5">
    <source>
        <dbReference type="ARBA" id="ARBA00022927"/>
    </source>
</evidence>
<dbReference type="AlphaFoldDB" id="A0A317XHL5"/>
<feature type="transmembrane region" description="Helical" evidence="10">
    <location>
        <begin position="28"/>
        <end position="45"/>
    </location>
</feature>
<dbReference type="InterPro" id="IPR019603">
    <property type="entry name" value="Tom5"/>
</dbReference>
<dbReference type="Proteomes" id="UP000246740">
    <property type="component" value="Unassembled WGS sequence"/>
</dbReference>
<dbReference type="InParanoid" id="A0A317XHL5"/>
<keyword evidence="4" id="KW-1000">Mitochondrion outer membrane</keyword>
<evidence type="ECO:0000256" key="7">
    <source>
        <dbReference type="ARBA" id="ARBA00023128"/>
    </source>
</evidence>
<keyword evidence="5" id="KW-0653">Protein transport</keyword>
<protein>
    <submittedName>
        <fullName evidence="11">Uncharacterized protein</fullName>
    </submittedName>
</protein>
<keyword evidence="12" id="KW-1185">Reference proteome</keyword>
<accession>A0A317XHL5</accession>
<dbReference type="EMBL" id="KZ819205">
    <property type="protein sequence ID" value="PWY97551.1"/>
    <property type="molecule type" value="Genomic_DNA"/>
</dbReference>
<evidence type="ECO:0000256" key="4">
    <source>
        <dbReference type="ARBA" id="ARBA00022787"/>
    </source>
</evidence>
<evidence type="ECO:0000256" key="8">
    <source>
        <dbReference type="ARBA" id="ARBA00023136"/>
    </source>
</evidence>
<name>A0A317XHL5_9BASI</name>
<evidence type="ECO:0000256" key="3">
    <source>
        <dbReference type="ARBA" id="ARBA00022692"/>
    </source>
</evidence>
<gene>
    <name evidence="11" type="ORF">BCV70DRAFT_219353</name>
</gene>
<keyword evidence="8 10" id="KW-0472">Membrane</keyword>
<evidence type="ECO:0000313" key="11">
    <source>
        <dbReference type="EMBL" id="PWY97551.1"/>
    </source>
</evidence>
<comment type="subcellular location">
    <subcellularLocation>
        <location evidence="1">Mitochondrion outer membrane</location>
        <topology evidence="1">Single-pass membrane protein</topology>
    </subcellularLocation>
</comment>
<dbReference type="GO" id="GO:0015031">
    <property type="term" value="P:protein transport"/>
    <property type="evidence" value="ECO:0007669"/>
    <property type="project" value="UniProtKB-KW"/>
</dbReference>
<evidence type="ECO:0000313" key="12">
    <source>
        <dbReference type="Proteomes" id="UP000246740"/>
    </source>
</evidence>
<evidence type="ECO:0000256" key="1">
    <source>
        <dbReference type="ARBA" id="ARBA00004572"/>
    </source>
</evidence>
<evidence type="ECO:0000256" key="2">
    <source>
        <dbReference type="ARBA" id="ARBA00022448"/>
    </source>
</evidence>
<keyword evidence="7" id="KW-0496">Mitochondrion</keyword>
<reference evidence="11 12" key="1">
    <citation type="journal article" date="2018" name="Mol. Biol. Evol.">
        <title>Broad Genomic Sampling Reveals a Smut Pathogenic Ancestry of the Fungal Clade Ustilaginomycotina.</title>
        <authorList>
            <person name="Kijpornyongpan T."/>
            <person name="Mondo S.J."/>
            <person name="Barry K."/>
            <person name="Sandor L."/>
            <person name="Lee J."/>
            <person name="Lipzen A."/>
            <person name="Pangilinan J."/>
            <person name="LaButti K."/>
            <person name="Hainaut M."/>
            <person name="Henrissat B."/>
            <person name="Grigoriev I.V."/>
            <person name="Spatafora J.W."/>
            <person name="Aime M.C."/>
        </authorList>
    </citation>
    <scope>NUCLEOTIDE SEQUENCE [LARGE SCALE GENOMIC DNA]</scope>
    <source>
        <strain evidence="11 12">MCA 3645</strain>
    </source>
</reference>